<protein>
    <recommendedName>
        <fullName evidence="1">Abortive phage infection protein C-terminal domain-containing protein</fullName>
    </recommendedName>
</protein>
<evidence type="ECO:0000313" key="2">
    <source>
        <dbReference type="EMBL" id="SVB87847.1"/>
    </source>
</evidence>
<dbReference type="Pfam" id="PF10592">
    <property type="entry name" value="AIPR"/>
    <property type="match status" value="1"/>
</dbReference>
<dbReference type="AlphaFoldDB" id="A0A382HLN2"/>
<proteinExistence type="predicted"/>
<gene>
    <name evidence="2" type="ORF">METZ01_LOCUS240701</name>
</gene>
<name>A0A382HLN2_9ZZZZ</name>
<sequence length="386" mass="44470">MMKLPSRVADIRLFSDEGRAILSEKKPLQGFSKSIQDSIKEATSGATNSVQKGHDYLIWMLTNVFEETIENAENAIIDGPDDCGIDAVLRYEKEITLIQSKFGESHDIGMIDKFVKDVERFKNAEQSSIKRDDLSYLWNEINQKGMKLNLVYVTEQYADYESDVVQVIDMAQTNHILLERKMKPEKGHKATIRYIDGYQRKNIFHCTVNGVEIANLVEKHRYILDNNIRHHLGHRMKVNKGIRKTLEECPEKFAEYNNGSTMTAVDVKVDEDKKLIHLDSPIIVNGAQSSHAILDVSKKRKSLDAETQLKIIKTDDEEHQKNITRFSNSQNAVKGKDLVALEDFWKSISFQMETRTKYFFEYQSGSWDYRLDAGDRAKFQGNEIFN</sequence>
<feature type="non-terminal residue" evidence="2">
    <location>
        <position position="386"/>
    </location>
</feature>
<organism evidence="2">
    <name type="scientific">marine metagenome</name>
    <dbReference type="NCBI Taxonomy" id="408172"/>
    <lineage>
        <taxon>unclassified sequences</taxon>
        <taxon>metagenomes</taxon>
        <taxon>ecological metagenomes</taxon>
    </lineage>
</organism>
<feature type="domain" description="Abortive phage infection protein C-terminal" evidence="1">
    <location>
        <begin position="224"/>
        <end position="371"/>
    </location>
</feature>
<accession>A0A382HLN2</accession>
<dbReference type="InterPro" id="IPR018891">
    <property type="entry name" value="AIPR_C"/>
</dbReference>
<reference evidence="2" key="1">
    <citation type="submission" date="2018-05" db="EMBL/GenBank/DDBJ databases">
        <authorList>
            <person name="Lanie J.A."/>
            <person name="Ng W.-L."/>
            <person name="Kazmierczak K.M."/>
            <person name="Andrzejewski T.M."/>
            <person name="Davidsen T.M."/>
            <person name="Wayne K.J."/>
            <person name="Tettelin H."/>
            <person name="Glass J.I."/>
            <person name="Rusch D."/>
            <person name="Podicherti R."/>
            <person name="Tsui H.-C.T."/>
            <person name="Winkler M.E."/>
        </authorList>
    </citation>
    <scope>NUCLEOTIDE SEQUENCE</scope>
</reference>
<evidence type="ECO:0000259" key="1">
    <source>
        <dbReference type="Pfam" id="PF10592"/>
    </source>
</evidence>
<dbReference type="EMBL" id="UINC01061844">
    <property type="protein sequence ID" value="SVB87847.1"/>
    <property type="molecule type" value="Genomic_DNA"/>
</dbReference>